<accession>A0AAV4PN87</accession>
<gene>
    <name evidence="1" type="ORF">CDAR_474571</name>
</gene>
<evidence type="ECO:0008006" key="3">
    <source>
        <dbReference type="Google" id="ProtNLM"/>
    </source>
</evidence>
<name>A0AAV4PN87_9ARAC</name>
<evidence type="ECO:0000313" key="2">
    <source>
        <dbReference type="Proteomes" id="UP001054837"/>
    </source>
</evidence>
<proteinExistence type="predicted"/>
<dbReference type="Proteomes" id="UP001054837">
    <property type="component" value="Unassembled WGS sequence"/>
</dbReference>
<organism evidence="1 2">
    <name type="scientific">Caerostris darwini</name>
    <dbReference type="NCBI Taxonomy" id="1538125"/>
    <lineage>
        <taxon>Eukaryota</taxon>
        <taxon>Metazoa</taxon>
        <taxon>Ecdysozoa</taxon>
        <taxon>Arthropoda</taxon>
        <taxon>Chelicerata</taxon>
        <taxon>Arachnida</taxon>
        <taxon>Araneae</taxon>
        <taxon>Araneomorphae</taxon>
        <taxon>Entelegynae</taxon>
        <taxon>Araneoidea</taxon>
        <taxon>Araneidae</taxon>
        <taxon>Caerostris</taxon>
    </lineage>
</organism>
<reference evidence="1 2" key="1">
    <citation type="submission" date="2021-06" db="EMBL/GenBank/DDBJ databases">
        <title>Caerostris darwini draft genome.</title>
        <authorList>
            <person name="Kono N."/>
            <person name="Arakawa K."/>
        </authorList>
    </citation>
    <scope>NUCLEOTIDE SEQUENCE [LARGE SCALE GENOMIC DNA]</scope>
</reference>
<keyword evidence="2" id="KW-1185">Reference proteome</keyword>
<sequence length="98" mass="11167">MSFNKIITSPLSNNLHLIFGECRSANTLLRDQSPTLFKERGSLLSKWSPHRTTKTKHNSLPGMRDTLYYSSQLSQFHCAPTQNSLPHIRRRKIGIGSN</sequence>
<evidence type="ECO:0000313" key="1">
    <source>
        <dbReference type="EMBL" id="GIX97593.1"/>
    </source>
</evidence>
<dbReference type="AlphaFoldDB" id="A0AAV4PN87"/>
<comment type="caution">
    <text evidence="1">The sequence shown here is derived from an EMBL/GenBank/DDBJ whole genome shotgun (WGS) entry which is preliminary data.</text>
</comment>
<protein>
    <recommendedName>
        <fullName evidence="3">Ycf15</fullName>
    </recommendedName>
</protein>
<dbReference type="EMBL" id="BPLQ01003050">
    <property type="protein sequence ID" value="GIX97593.1"/>
    <property type="molecule type" value="Genomic_DNA"/>
</dbReference>